<dbReference type="GO" id="GO:0008308">
    <property type="term" value="F:voltage-gated monoatomic anion channel activity"/>
    <property type="evidence" value="ECO:0007669"/>
    <property type="project" value="InterPro"/>
</dbReference>
<keyword evidence="5" id="KW-0150">Chloroplast</keyword>
<evidence type="ECO:0000256" key="7">
    <source>
        <dbReference type="ARBA" id="ARBA00022692"/>
    </source>
</evidence>
<comment type="similarity">
    <text evidence="3">Belongs to the plastid outer envelope porin OEP21 (TC 1.B.29) family.</text>
</comment>
<dbReference type="InterPro" id="IPR034575">
    <property type="entry name" value="OEP21"/>
</dbReference>
<comment type="subcellular location">
    <subcellularLocation>
        <location evidence="1">Plastid</location>
        <location evidence="1">Chloroplast outer membrane</location>
        <topology evidence="1">Multi-pass membrane protein</topology>
    </subcellularLocation>
    <subcellularLocation>
        <location evidence="2">Plastid</location>
        <location evidence="2">Etioplast membrane</location>
        <topology evidence="2">Multi-pass membrane protein</topology>
    </subcellularLocation>
</comment>
<gene>
    <name evidence="11" type="ORF">QBZ16_004044</name>
</gene>
<evidence type="ECO:0000256" key="9">
    <source>
        <dbReference type="ARBA" id="ARBA00023136"/>
    </source>
</evidence>
<evidence type="ECO:0000256" key="10">
    <source>
        <dbReference type="ARBA" id="ARBA00024941"/>
    </source>
</evidence>
<keyword evidence="8" id="KW-0406">Ion transport</keyword>
<proteinExistence type="inferred from homology"/>
<evidence type="ECO:0000313" key="12">
    <source>
        <dbReference type="Proteomes" id="UP001255856"/>
    </source>
</evidence>
<evidence type="ECO:0000256" key="2">
    <source>
        <dbReference type="ARBA" id="ARBA00004441"/>
    </source>
</evidence>
<dbReference type="PANTHER" id="PTHR35993">
    <property type="entry name" value="OUTER ENVELOPE PORE PROTEIN 21B, CHLOROPLASTIC"/>
    <property type="match status" value="1"/>
</dbReference>
<keyword evidence="12" id="KW-1185">Reference proteome</keyword>
<sequence>METSLFLDSKAKRLNLAFKKKYVHKSDAVLSVRGRLDTTNASAVVNTSLDKFVYLGAPSGGAEETYQPETRLRLGLGARASTTSDEVLLSVSAKKKTVLRRSEHVLRNKVILTGYTQAVLRAHYDYNPRRDTWAGEASATLSHAIFRFTEDQDVRLTLGVRAPLSPAGVGQAEPFLRLQENCWSVNVDRHGAWNIGYDL</sequence>
<dbReference type="Proteomes" id="UP001255856">
    <property type="component" value="Unassembled WGS sequence"/>
</dbReference>
<keyword evidence="4" id="KW-0813">Transport</keyword>
<reference evidence="11" key="1">
    <citation type="submission" date="2021-01" db="EMBL/GenBank/DDBJ databases">
        <authorList>
            <person name="Eckstrom K.M.E."/>
        </authorList>
    </citation>
    <scope>NUCLEOTIDE SEQUENCE</scope>
    <source>
        <strain evidence="11">UVCC 0001</strain>
    </source>
</reference>
<keyword evidence="9" id="KW-0472">Membrane</keyword>
<protein>
    <submittedName>
        <fullName evidence="11">Uncharacterized protein</fullName>
    </submittedName>
</protein>
<dbReference type="PANTHER" id="PTHR35993:SF1">
    <property type="entry name" value="OUTER ENVELOPE PORE PROTEIN 21B, CHLOROPLASTIC"/>
    <property type="match status" value="1"/>
</dbReference>
<evidence type="ECO:0000256" key="1">
    <source>
        <dbReference type="ARBA" id="ARBA00004396"/>
    </source>
</evidence>
<keyword evidence="6" id="KW-0934">Plastid</keyword>
<comment type="caution">
    <text evidence="11">The sequence shown here is derived from an EMBL/GenBank/DDBJ whole genome shotgun (WGS) entry which is preliminary data.</text>
</comment>
<dbReference type="GO" id="GO:0044070">
    <property type="term" value="P:regulation of monoatomic anion transport"/>
    <property type="evidence" value="ECO:0007669"/>
    <property type="project" value="InterPro"/>
</dbReference>
<dbReference type="AlphaFoldDB" id="A0AAD9II74"/>
<organism evidence="11 12">
    <name type="scientific">Prototheca wickerhamii</name>
    <dbReference type="NCBI Taxonomy" id="3111"/>
    <lineage>
        <taxon>Eukaryota</taxon>
        <taxon>Viridiplantae</taxon>
        <taxon>Chlorophyta</taxon>
        <taxon>core chlorophytes</taxon>
        <taxon>Trebouxiophyceae</taxon>
        <taxon>Chlorellales</taxon>
        <taxon>Chlorellaceae</taxon>
        <taxon>Prototheca</taxon>
    </lineage>
</organism>
<keyword evidence="7" id="KW-0812">Transmembrane</keyword>
<dbReference type="EMBL" id="JASFZW010000005">
    <property type="protein sequence ID" value="KAK2078176.1"/>
    <property type="molecule type" value="Genomic_DNA"/>
</dbReference>
<evidence type="ECO:0000256" key="6">
    <source>
        <dbReference type="ARBA" id="ARBA00022640"/>
    </source>
</evidence>
<comment type="function">
    <text evidence="10">Voltage-dependent rectifying anion channel that facilitates the translocation between chloroplast and cytoplasm of phosphorylated carbohydrates such as triosephosphate, 3-phosphoglycerate and inorganic phosphate (Pi) depending of ATP to triosephosphate ratio in the plastidial intermembrane space; in high triosephosphate/ATP conditions (e.g. photosynthesis), export of triosphosphate from chloroplast (outward rectifying channels), but in high ATP/triosephosphate conditions (e.g. dark phase), import of phosphosolutes (inward rectifying channels).</text>
</comment>
<accession>A0AAD9II74</accession>
<evidence type="ECO:0000256" key="4">
    <source>
        <dbReference type="ARBA" id="ARBA00022448"/>
    </source>
</evidence>
<dbReference type="GO" id="GO:0009707">
    <property type="term" value="C:chloroplast outer membrane"/>
    <property type="evidence" value="ECO:0007669"/>
    <property type="project" value="UniProtKB-SubCell"/>
</dbReference>
<evidence type="ECO:0000313" key="11">
    <source>
        <dbReference type="EMBL" id="KAK2078176.1"/>
    </source>
</evidence>
<dbReference type="GO" id="GO:0034426">
    <property type="term" value="C:etioplast membrane"/>
    <property type="evidence" value="ECO:0007669"/>
    <property type="project" value="UniProtKB-SubCell"/>
</dbReference>
<evidence type="ECO:0000256" key="5">
    <source>
        <dbReference type="ARBA" id="ARBA00022528"/>
    </source>
</evidence>
<evidence type="ECO:0000256" key="8">
    <source>
        <dbReference type="ARBA" id="ARBA00023065"/>
    </source>
</evidence>
<evidence type="ECO:0000256" key="3">
    <source>
        <dbReference type="ARBA" id="ARBA00009945"/>
    </source>
</evidence>
<name>A0AAD9II74_PROWI</name>